<feature type="domain" description="GGDEF" evidence="4">
    <location>
        <begin position="318"/>
        <end position="450"/>
    </location>
</feature>
<evidence type="ECO:0000313" key="6">
    <source>
        <dbReference type="Proteomes" id="UP000185746"/>
    </source>
</evidence>
<dbReference type="RefSeq" id="WP_075528998.1">
    <property type="nucleotide sequence ID" value="NZ_CP017560.1"/>
</dbReference>
<dbReference type="InterPro" id="IPR035965">
    <property type="entry name" value="PAS-like_dom_sf"/>
</dbReference>
<sequence>MNYLSEDEEKVRLRDWLIRFASRFEMGFIVTDPADDDAIVFVNKAFTNITGYTFEEVQGRNLRFLHGEGTDLSLIQKIDRQLQNGHPVIEELQQYKKDGTPFWSELVIQPLLNEEGKVLFNTSFVIDVSTRKKNESILKLHERMFIGVNEGKSLGDLLQVVWEAISAFIPHGGGGAYLCEKEENEWTVLKSTALPDSLIKGIENKVDFDPTFSQYNTVFINELPPSHEHDYVEVWALPIFSLDGKVTELFTVFVKEKHLLTEELVEYFKKLLPTIQMTKTFFEQKRQLEWLAYSDSTTDLPNRHSMIHILNKKNDENINYFVAAIQPAEYITIIDLYGRDEADNLFVQLAKRIKKLGRGKDSIVGRVSSDSLAFINDLKDSKEVDDFAYRLRSITAEPFKVAGREMFITLKAGFALSTEDFDADEMLRRADAALTNANGKNGLAISFYKDLRNEEAVKEMTIVNELFKAIATNEINIHLQPKVQLTTGEIIGFEALARWYSKELGHVPPNDFIPLAERVGKIIDLEKVIFKQVFNWLSNRQRSGKKMYQVAVNVSVDHFFHTSFVRMLQRLSAEYEIAPRYLRLEMTESIGLVDFTNAKHVFRELHDAGFEVSIDDFGVGYSSLSYLPQLQVSELKIDRSFINAISDQDTHAVVTTIIQLASNLKLATVAEGIEEAYQVDALLALGCKIGQGYYFHKPMPLDEVDLLLE</sequence>
<dbReference type="SUPFAM" id="SSF55785">
    <property type="entry name" value="PYP-like sensor domain (PAS domain)"/>
    <property type="match status" value="1"/>
</dbReference>
<dbReference type="PROSITE" id="PS50887">
    <property type="entry name" value="GGDEF"/>
    <property type="match status" value="1"/>
</dbReference>
<dbReference type="KEGG" id="surl:BI350_15620"/>
<dbReference type="InterPro" id="IPR000014">
    <property type="entry name" value="PAS"/>
</dbReference>
<evidence type="ECO:0000259" key="3">
    <source>
        <dbReference type="PROSITE" id="PS50883"/>
    </source>
</evidence>
<dbReference type="EMBL" id="CP017560">
    <property type="protein sequence ID" value="AOV08835.1"/>
    <property type="molecule type" value="Genomic_DNA"/>
</dbReference>
<dbReference type="InterPro" id="IPR000160">
    <property type="entry name" value="GGDEF_dom"/>
</dbReference>
<dbReference type="InterPro" id="IPR001633">
    <property type="entry name" value="EAL_dom"/>
</dbReference>
<dbReference type="CDD" id="cd01949">
    <property type="entry name" value="GGDEF"/>
    <property type="match status" value="1"/>
</dbReference>
<dbReference type="SMART" id="SM00052">
    <property type="entry name" value="EAL"/>
    <property type="match status" value="1"/>
</dbReference>
<feature type="domain" description="EAL" evidence="3">
    <location>
        <begin position="459"/>
        <end position="709"/>
    </location>
</feature>
<organism evidence="5 6">
    <name type="scientific">Sporosarcina ureilytica</name>
    <dbReference type="NCBI Taxonomy" id="298596"/>
    <lineage>
        <taxon>Bacteria</taxon>
        <taxon>Bacillati</taxon>
        <taxon>Bacillota</taxon>
        <taxon>Bacilli</taxon>
        <taxon>Bacillales</taxon>
        <taxon>Caryophanaceae</taxon>
        <taxon>Sporosarcina</taxon>
    </lineage>
</organism>
<dbReference type="InterPro" id="IPR043128">
    <property type="entry name" value="Rev_trsase/Diguanyl_cyclase"/>
</dbReference>
<dbReference type="InterPro" id="IPR050706">
    <property type="entry name" value="Cyclic-di-GMP_PDE-like"/>
</dbReference>
<dbReference type="SUPFAM" id="SSF55073">
    <property type="entry name" value="Nucleotide cyclase"/>
    <property type="match status" value="1"/>
</dbReference>
<dbReference type="Pfam" id="PF00990">
    <property type="entry name" value="GGDEF"/>
    <property type="match status" value="1"/>
</dbReference>
<evidence type="ECO:0000259" key="1">
    <source>
        <dbReference type="PROSITE" id="PS50112"/>
    </source>
</evidence>
<dbReference type="PANTHER" id="PTHR33121:SF70">
    <property type="entry name" value="SIGNALING PROTEIN YKOW"/>
    <property type="match status" value="1"/>
</dbReference>
<accession>A0A1D8JJF0</accession>
<dbReference type="PROSITE" id="PS50883">
    <property type="entry name" value="EAL"/>
    <property type="match status" value="1"/>
</dbReference>
<dbReference type="Gene3D" id="3.30.70.270">
    <property type="match status" value="1"/>
</dbReference>
<dbReference type="SMART" id="SM00267">
    <property type="entry name" value="GGDEF"/>
    <property type="match status" value="1"/>
</dbReference>
<dbReference type="CDD" id="cd01948">
    <property type="entry name" value="EAL"/>
    <property type="match status" value="1"/>
</dbReference>
<evidence type="ECO:0000259" key="4">
    <source>
        <dbReference type="PROSITE" id="PS50887"/>
    </source>
</evidence>
<proteinExistence type="predicted"/>
<name>A0A1D8JJF0_9BACL</name>
<dbReference type="InterPro" id="IPR029787">
    <property type="entry name" value="Nucleotide_cyclase"/>
</dbReference>
<dbReference type="CDD" id="cd00130">
    <property type="entry name" value="PAS"/>
    <property type="match status" value="1"/>
</dbReference>
<reference evidence="5 6" key="1">
    <citation type="submission" date="2016-09" db="EMBL/GenBank/DDBJ databases">
        <title>Complete genome sequence of the Lysinibacillus sphaericus LMG 22257, a specie of Bacillus with ureolytic activity that can effectively biodeposit calcium carbonate.</title>
        <authorList>
            <person name="Yan W."/>
        </authorList>
    </citation>
    <scope>NUCLEOTIDE SEQUENCE [LARGE SCALE GENOMIC DNA]</scope>
    <source>
        <strain evidence="5 6">LMG 22257</strain>
    </source>
</reference>
<dbReference type="InterPro" id="IPR000700">
    <property type="entry name" value="PAS-assoc_C"/>
</dbReference>
<dbReference type="PROSITE" id="PS50112">
    <property type="entry name" value="PAS"/>
    <property type="match status" value="1"/>
</dbReference>
<evidence type="ECO:0000313" key="5">
    <source>
        <dbReference type="EMBL" id="AOV08835.1"/>
    </source>
</evidence>
<dbReference type="GO" id="GO:0071111">
    <property type="term" value="F:cyclic-guanylate-specific phosphodiesterase activity"/>
    <property type="evidence" value="ECO:0007669"/>
    <property type="project" value="InterPro"/>
</dbReference>
<evidence type="ECO:0000259" key="2">
    <source>
        <dbReference type="PROSITE" id="PS50113"/>
    </source>
</evidence>
<dbReference type="AlphaFoldDB" id="A0A1D8JJF0"/>
<dbReference type="PANTHER" id="PTHR33121">
    <property type="entry name" value="CYCLIC DI-GMP PHOSPHODIESTERASE PDEF"/>
    <property type="match status" value="1"/>
</dbReference>
<feature type="domain" description="PAS" evidence="1">
    <location>
        <begin position="28"/>
        <end position="85"/>
    </location>
</feature>
<dbReference type="Pfam" id="PF00563">
    <property type="entry name" value="EAL"/>
    <property type="match status" value="1"/>
</dbReference>
<dbReference type="Gene3D" id="3.30.450.20">
    <property type="entry name" value="PAS domain"/>
    <property type="match status" value="1"/>
</dbReference>
<dbReference type="SUPFAM" id="SSF141868">
    <property type="entry name" value="EAL domain-like"/>
    <property type="match status" value="1"/>
</dbReference>
<feature type="domain" description="PAC" evidence="2">
    <location>
        <begin position="88"/>
        <end position="140"/>
    </location>
</feature>
<dbReference type="Pfam" id="PF13426">
    <property type="entry name" value="PAS_9"/>
    <property type="match status" value="1"/>
</dbReference>
<protein>
    <recommendedName>
        <fullName evidence="7">GGDEF domain-containing protein</fullName>
    </recommendedName>
</protein>
<keyword evidence="6" id="KW-1185">Reference proteome</keyword>
<dbReference type="PROSITE" id="PS50113">
    <property type="entry name" value="PAC"/>
    <property type="match status" value="1"/>
</dbReference>
<dbReference type="Proteomes" id="UP000185746">
    <property type="component" value="Chromosome"/>
</dbReference>
<dbReference type="NCBIfam" id="TIGR00229">
    <property type="entry name" value="sensory_box"/>
    <property type="match status" value="1"/>
</dbReference>
<gene>
    <name evidence="5" type="ORF">BI350_15620</name>
</gene>
<evidence type="ECO:0008006" key="7">
    <source>
        <dbReference type="Google" id="ProtNLM"/>
    </source>
</evidence>
<dbReference type="InterPro" id="IPR035919">
    <property type="entry name" value="EAL_sf"/>
</dbReference>
<dbReference type="Gene3D" id="3.20.20.450">
    <property type="entry name" value="EAL domain"/>
    <property type="match status" value="1"/>
</dbReference>